<reference evidence="9 10" key="1">
    <citation type="journal article" date="2014" name="Int. J. Syst. Evol. Microbiol.">
        <title>Complete genome sequence of Corynebacterium casei LMG S-19264T (=DSM 44701T), isolated from a smear-ripened cheese.</title>
        <authorList>
            <consortium name="US DOE Joint Genome Institute (JGI-PGF)"/>
            <person name="Walter F."/>
            <person name="Albersmeier A."/>
            <person name="Kalinowski J."/>
            <person name="Ruckert C."/>
        </authorList>
    </citation>
    <scope>NUCLEOTIDE SEQUENCE [LARGE SCALE GENOMIC DNA]</scope>
    <source>
        <strain evidence="9 10">CGMCC 1.15295</strain>
    </source>
</reference>
<sequence>MKKLSLLVIGVLSMSNLVAQDISDAVRYSLDEIQGSARFRSMSGAFGALGGDMSAVSINPAGSSIFNESHASISLSNFNVNNDVNYFNGFSSSSNSNIDLNQTGAAFVFRNTNQNSPWRKFVISVAYDKVSDFDNDWFASGTNTNSIDSYFLAYAQGLRLDEISALPGESLSDAYSEIGSFYGFGNQQAFLGYESYILEPDSDTDDNTTYFSNIAPGNFDQEYSYAARGYNGKFAFNISSQFKDNLYIGLNLNSHFINYEKSTFLKETNSNAGSIVNEVRFQNNLATTGSGFSFQLGAIAKLSEEFRVGLTYNSPTWYTIAEETTQYLATVRDDAGTNVTQIIDPFVVNIFPEYKLQTPGKLTGSLAYVFGEQGLISFDYSRKDYGSTKFKPTSDPYFASQNNFMSDNLKIASTYRLGGEYRYKQLSFRGGYRMEESPYKNDSFYGDLKGFSLGLGYNFGNTKLDLAFDQSDRNVNNQLYSVGLTDAASIDTKNTNVTLSLAFTL</sequence>
<feature type="signal peptide" evidence="8">
    <location>
        <begin position="1"/>
        <end position="19"/>
    </location>
</feature>
<dbReference type="GO" id="GO:0009279">
    <property type="term" value="C:cell outer membrane"/>
    <property type="evidence" value="ECO:0007669"/>
    <property type="project" value="UniProtKB-SubCell"/>
</dbReference>
<keyword evidence="6" id="KW-0472">Membrane</keyword>
<dbReference type="InterPro" id="IPR005017">
    <property type="entry name" value="OMPP1/FadL/TodX"/>
</dbReference>
<dbReference type="PANTHER" id="PTHR35093">
    <property type="entry name" value="OUTER MEMBRANE PROTEIN NMB0088-RELATED"/>
    <property type="match status" value="1"/>
</dbReference>
<comment type="caution">
    <text evidence="9">The sequence shown here is derived from an EMBL/GenBank/DDBJ whole genome shotgun (WGS) entry which is preliminary data.</text>
</comment>
<feature type="chain" id="PRO_5035236193" evidence="8">
    <location>
        <begin position="20"/>
        <end position="505"/>
    </location>
</feature>
<dbReference type="PANTHER" id="PTHR35093:SF8">
    <property type="entry name" value="OUTER MEMBRANE PROTEIN NMB0088-RELATED"/>
    <property type="match status" value="1"/>
</dbReference>
<protein>
    <submittedName>
        <fullName evidence="9">Transporter</fullName>
    </submittedName>
</protein>
<gene>
    <name evidence="9" type="ORF">GCM10011531_27900</name>
</gene>
<name>A0A8J2XHC4_9FLAO</name>
<evidence type="ECO:0000256" key="2">
    <source>
        <dbReference type="ARBA" id="ARBA00008163"/>
    </source>
</evidence>
<proteinExistence type="inferred from homology"/>
<organism evidence="9 10">
    <name type="scientific">Aquaticitalea lipolytica</name>
    <dbReference type="NCBI Taxonomy" id="1247562"/>
    <lineage>
        <taxon>Bacteria</taxon>
        <taxon>Pseudomonadati</taxon>
        <taxon>Bacteroidota</taxon>
        <taxon>Flavobacteriia</taxon>
        <taxon>Flavobacteriales</taxon>
        <taxon>Flavobacteriaceae</taxon>
        <taxon>Aquaticitalea</taxon>
    </lineage>
</organism>
<evidence type="ECO:0000313" key="10">
    <source>
        <dbReference type="Proteomes" id="UP000598120"/>
    </source>
</evidence>
<keyword evidence="5 8" id="KW-0732">Signal</keyword>
<keyword evidence="10" id="KW-1185">Reference proteome</keyword>
<evidence type="ECO:0000313" key="9">
    <source>
        <dbReference type="EMBL" id="GFZ94527.1"/>
    </source>
</evidence>
<dbReference type="Gene3D" id="2.40.160.60">
    <property type="entry name" value="Outer membrane protein transport protein (OMPP1/FadL/TodX)"/>
    <property type="match status" value="1"/>
</dbReference>
<comment type="subcellular location">
    <subcellularLocation>
        <location evidence="1">Cell outer membrane</location>
        <topology evidence="1">Multi-pass membrane protein</topology>
    </subcellularLocation>
</comment>
<dbReference type="Proteomes" id="UP000598120">
    <property type="component" value="Unassembled WGS sequence"/>
</dbReference>
<accession>A0A8J2XHC4</accession>
<dbReference type="Pfam" id="PF03349">
    <property type="entry name" value="Toluene_X"/>
    <property type="match status" value="1"/>
</dbReference>
<keyword evidence="7" id="KW-0998">Cell outer membrane</keyword>
<evidence type="ECO:0000256" key="1">
    <source>
        <dbReference type="ARBA" id="ARBA00004571"/>
    </source>
</evidence>
<dbReference type="GO" id="GO:0015483">
    <property type="term" value="F:long-chain fatty acid transporting porin activity"/>
    <property type="evidence" value="ECO:0007669"/>
    <property type="project" value="TreeGrafter"/>
</dbReference>
<evidence type="ECO:0000256" key="4">
    <source>
        <dbReference type="ARBA" id="ARBA00022692"/>
    </source>
</evidence>
<keyword evidence="3" id="KW-1134">Transmembrane beta strand</keyword>
<evidence type="ECO:0000256" key="6">
    <source>
        <dbReference type="ARBA" id="ARBA00023136"/>
    </source>
</evidence>
<evidence type="ECO:0000256" key="8">
    <source>
        <dbReference type="SAM" id="SignalP"/>
    </source>
</evidence>
<comment type="similarity">
    <text evidence="2">Belongs to the OmpP1/FadL family.</text>
</comment>
<dbReference type="EMBL" id="BMIC01000012">
    <property type="protein sequence ID" value="GFZ94527.1"/>
    <property type="molecule type" value="Genomic_DNA"/>
</dbReference>
<dbReference type="AlphaFoldDB" id="A0A8J2XHC4"/>
<keyword evidence="4" id="KW-0812">Transmembrane</keyword>
<dbReference type="SUPFAM" id="SSF56935">
    <property type="entry name" value="Porins"/>
    <property type="match status" value="1"/>
</dbReference>
<dbReference type="RefSeq" id="WP_188607025.1">
    <property type="nucleotide sequence ID" value="NZ_BMIC01000012.1"/>
</dbReference>
<evidence type="ECO:0000256" key="3">
    <source>
        <dbReference type="ARBA" id="ARBA00022452"/>
    </source>
</evidence>
<evidence type="ECO:0000256" key="5">
    <source>
        <dbReference type="ARBA" id="ARBA00022729"/>
    </source>
</evidence>
<evidence type="ECO:0000256" key="7">
    <source>
        <dbReference type="ARBA" id="ARBA00023237"/>
    </source>
</evidence>